<proteinExistence type="predicted"/>
<evidence type="ECO:0000313" key="2">
    <source>
        <dbReference type="Proteomes" id="UP000676885"/>
    </source>
</evidence>
<protein>
    <submittedName>
        <fullName evidence="1">Uncharacterized protein</fullName>
    </submittedName>
</protein>
<sequence>MAPDYGSSRAIYHTSNNGWHSAREFQTATCIVPLLNCRLDNPTMRPTVTNLQRGSRFAIVIENWDNAFDMENTYGITFNDVSTLKTDESNIWSREPGFPLTGEVTTGVWTHVRGSWDLTKSDTNKLPTTNQNCIREGQLTGTQRPGPALFRAHTKSDDAFFPYDPAQASCPSAT</sequence>
<name>A0A975R006_9MICC</name>
<dbReference type="AlphaFoldDB" id="A0A975R006"/>
<dbReference type="KEGG" id="ajg:KKR91_01960"/>
<gene>
    <name evidence="1" type="ORF">KKR91_01960</name>
</gene>
<dbReference type="Proteomes" id="UP000676885">
    <property type="component" value="Chromosome"/>
</dbReference>
<dbReference type="EMBL" id="CP076022">
    <property type="protein sequence ID" value="QWC10445.1"/>
    <property type="molecule type" value="Genomic_DNA"/>
</dbReference>
<keyword evidence="2" id="KW-1185">Reference proteome</keyword>
<accession>A0A975R006</accession>
<organism evidence="1 2">
    <name type="scientific">Arthrobacter jiangjiafuii</name>
    <dbReference type="NCBI Taxonomy" id="2817475"/>
    <lineage>
        <taxon>Bacteria</taxon>
        <taxon>Bacillati</taxon>
        <taxon>Actinomycetota</taxon>
        <taxon>Actinomycetes</taxon>
        <taxon>Micrococcales</taxon>
        <taxon>Micrococcaceae</taxon>
        <taxon>Arthrobacter</taxon>
    </lineage>
</organism>
<reference evidence="1 2" key="1">
    <citation type="submission" date="2021-05" db="EMBL/GenBank/DDBJ databases">
        <title>Novel species in genus Arthrobacter.</title>
        <authorList>
            <person name="Zhang G."/>
        </authorList>
    </citation>
    <scope>NUCLEOTIDE SEQUENCE [LARGE SCALE GENOMIC DNA]</scope>
    <source>
        <strain evidence="2">zg-ZUI227</strain>
    </source>
</reference>
<evidence type="ECO:0000313" key="1">
    <source>
        <dbReference type="EMBL" id="QWC10445.1"/>
    </source>
</evidence>
<dbReference type="RefSeq" id="WP_210231363.1">
    <property type="nucleotide sequence ID" value="NZ_CP076022.1"/>
</dbReference>